<evidence type="ECO:0000259" key="4">
    <source>
        <dbReference type="Pfam" id="PF25597"/>
    </source>
</evidence>
<proteinExistence type="predicted"/>
<feature type="domain" description="DNA polymerase alpha/delta/epsilon subunit B" evidence="3">
    <location>
        <begin position="640"/>
        <end position="725"/>
    </location>
</feature>
<organism evidence="5 6">
    <name type="scientific">Platanthera guangdongensis</name>
    <dbReference type="NCBI Taxonomy" id="2320717"/>
    <lineage>
        <taxon>Eukaryota</taxon>
        <taxon>Viridiplantae</taxon>
        <taxon>Streptophyta</taxon>
        <taxon>Embryophyta</taxon>
        <taxon>Tracheophyta</taxon>
        <taxon>Spermatophyta</taxon>
        <taxon>Magnoliopsida</taxon>
        <taxon>Liliopsida</taxon>
        <taxon>Asparagales</taxon>
        <taxon>Orchidaceae</taxon>
        <taxon>Orchidoideae</taxon>
        <taxon>Orchideae</taxon>
        <taxon>Orchidinae</taxon>
        <taxon>Platanthera</taxon>
    </lineage>
</organism>
<feature type="domain" description="Retroviral polymerase SH3-like" evidence="4">
    <location>
        <begin position="155"/>
        <end position="210"/>
    </location>
</feature>
<dbReference type="InterPro" id="IPR007185">
    <property type="entry name" value="DNA_pol_a/d/e_bsu"/>
</dbReference>
<reference evidence="5 6" key="1">
    <citation type="journal article" date="2022" name="Nat. Plants">
        <title>Genomes of leafy and leafless Platanthera orchids illuminate the evolution of mycoheterotrophy.</title>
        <authorList>
            <person name="Li M.H."/>
            <person name="Liu K.W."/>
            <person name="Li Z."/>
            <person name="Lu H.C."/>
            <person name="Ye Q.L."/>
            <person name="Zhang D."/>
            <person name="Wang J.Y."/>
            <person name="Li Y.F."/>
            <person name="Zhong Z.M."/>
            <person name="Liu X."/>
            <person name="Yu X."/>
            <person name="Liu D.K."/>
            <person name="Tu X.D."/>
            <person name="Liu B."/>
            <person name="Hao Y."/>
            <person name="Liao X.Y."/>
            <person name="Jiang Y.T."/>
            <person name="Sun W.H."/>
            <person name="Chen J."/>
            <person name="Chen Y.Q."/>
            <person name="Ai Y."/>
            <person name="Zhai J.W."/>
            <person name="Wu S.S."/>
            <person name="Zhou Z."/>
            <person name="Hsiao Y.Y."/>
            <person name="Wu W.L."/>
            <person name="Chen Y.Y."/>
            <person name="Lin Y.F."/>
            <person name="Hsu J.L."/>
            <person name="Li C.Y."/>
            <person name="Wang Z.W."/>
            <person name="Zhao X."/>
            <person name="Zhong W.Y."/>
            <person name="Ma X.K."/>
            <person name="Ma L."/>
            <person name="Huang J."/>
            <person name="Chen G.Z."/>
            <person name="Huang M.Z."/>
            <person name="Huang L."/>
            <person name="Peng D.H."/>
            <person name="Luo Y.B."/>
            <person name="Zou S.Q."/>
            <person name="Chen S.P."/>
            <person name="Lan S."/>
            <person name="Tsai W.C."/>
            <person name="Van de Peer Y."/>
            <person name="Liu Z.J."/>
        </authorList>
    </citation>
    <scope>NUCLEOTIDE SEQUENCE [LARGE SCALE GENOMIC DNA]</scope>
    <source>
        <strain evidence="5">Lor288</strain>
    </source>
</reference>
<dbReference type="SUPFAM" id="SSF56672">
    <property type="entry name" value="DNA/RNA polymerases"/>
    <property type="match status" value="1"/>
</dbReference>
<keyword evidence="1" id="KW-0235">DNA replication</keyword>
<dbReference type="Pfam" id="PF25597">
    <property type="entry name" value="SH3_retrovirus"/>
    <property type="match status" value="1"/>
</dbReference>
<dbReference type="InterPro" id="IPR057670">
    <property type="entry name" value="SH3_retrovirus"/>
</dbReference>
<dbReference type="Pfam" id="PF04042">
    <property type="entry name" value="DNA_pol_E_B"/>
    <property type="match status" value="1"/>
</dbReference>
<dbReference type="CDD" id="cd09272">
    <property type="entry name" value="RNase_HI_RT_Ty1"/>
    <property type="match status" value="1"/>
</dbReference>
<feature type="compositionally biased region" description="Polar residues" evidence="2">
    <location>
        <begin position="266"/>
        <end position="275"/>
    </location>
</feature>
<evidence type="ECO:0000256" key="2">
    <source>
        <dbReference type="SAM" id="MobiDB-lite"/>
    </source>
</evidence>
<evidence type="ECO:0000259" key="3">
    <source>
        <dbReference type="Pfam" id="PF04042"/>
    </source>
</evidence>
<dbReference type="PANTHER" id="PTHR11439:SF470">
    <property type="entry name" value="CYSTEINE-RICH RLK (RECEPTOR-LIKE PROTEIN KINASE) 8"/>
    <property type="match status" value="1"/>
</dbReference>
<dbReference type="PANTHER" id="PTHR11439">
    <property type="entry name" value="GAG-POL-RELATED RETROTRANSPOSON"/>
    <property type="match status" value="1"/>
</dbReference>
<name>A0ABR2LKJ8_9ASPA</name>
<evidence type="ECO:0000256" key="1">
    <source>
        <dbReference type="ARBA" id="ARBA00022705"/>
    </source>
</evidence>
<dbReference type="Proteomes" id="UP001412067">
    <property type="component" value="Unassembled WGS sequence"/>
</dbReference>
<comment type="caution">
    <text evidence="5">The sequence shown here is derived from an EMBL/GenBank/DDBJ whole genome shotgun (WGS) entry which is preliminary data.</text>
</comment>
<feature type="region of interest" description="Disordered" evidence="2">
    <location>
        <begin position="264"/>
        <end position="284"/>
    </location>
</feature>
<evidence type="ECO:0000313" key="6">
    <source>
        <dbReference type="Proteomes" id="UP001412067"/>
    </source>
</evidence>
<gene>
    <name evidence="5" type="ORF">KSP40_PGU006061</name>
</gene>
<dbReference type="EMBL" id="JBBWWR010000018">
    <property type="protein sequence ID" value="KAK8943380.1"/>
    <property type="molecule type" value="Genomic_DNA"/>
</dbReference>
<keyword evidence="6" id="KW-1185">Reference proteome</keyword>
<protein>
    <recommendedName>
        <fullName evidence="7">Reverse transcriptase Ty1/copia-type domain-containing protein</fullName>
    </recommendedName>
</protein>
<dbReference type="InterPro" id="IPR043502">
    <property type="entry name" value="DNA/RNA_pol_sf"/>
</dbReference>
<sequence length="825" mass="90613">MVVLLVRRPLLLPPTPLPLVLTSTRFAFSSSIFMACSAARRPRFPPLPPSLIKVSPDSPLARDGSSILVSLITSPLFARLSTCLLLTRSTLLWTMGQMSLRGLSLVPKPYWNFALSTACFIINRLPSSVLPNATPFSLLFPSTPAFPLTSRIFGCTCYVHHLGPYTDKLDPCAAKYVFVDYSRTQKGYVCYSPTTRKVTVSADVTFREYLLFFSALDLAPLLEPVVRPVISVPRSPPSPLPAQPPVLPQPPVIRVYSRRSPRTVAPLQSSSTSDAPQPVAPAPASTAHPMANYVSLHRLSPPLLHFATSLSSVFVPKSVQEALQHPGWRAAMDEEMTVIWANQTWVLVPLPPGQQPVGWDHAVKQHLSTVFQTKDLGHLRYFLGLEVARRPDVLVLSQRKYCLDLLKDVGQSGCKPDTTLMDANHKLRAHASDDDLPLQNLEYYRRLVGKLIYLTVTRPDISFAIGIVSRFMHAPRVSHLQAVERILRYLKAAPGEGLVYKPSNSTRALVAFFDADYASSLDDRRSTSGFCTYFGGHLITWKSKKQVVVARSSAEAEYRSMTSVVSELTWLESLLADLGVKLPSSAVLFCDIQMKKLELKHVPSTDQVADILTKALSSTLFYQCLSKLGAYDLYAPACGGIMVGCCTVDILKQLSSEEISRNPVDASGDRIGRLAMHLLSQHSFYPLYPPSVNVPLDFSLAPEAMDIPLTPDVLLLPSDLAPFIKVRTLNFDVFSNVKRQGQRRKAQGAACEISGDVVGASVLAELAAAGSGIALLEVVIATDEFFLQRGLRKVRNLLAHPMERRTLHIVSDQGNLLVGEGGLKG</sequence>
<evidence type="ECO:0000313" key="5">
    <source>
        <dbReference type="EMBL" id="KAK8943380.1"/>
    </source>
</evidence>
<accession>A0ABR2LKJ8</accession>
<evidence type="ECO:0008006" key="7">
    <source>
        <dbReference type="Google" id="ProtNLM"/>
    </source>
</evidence>